<dbReference type="Proteomes" id="UP000215914">
    <property type="component" value="Unassembled WGS sequence"/>
</dbReference>
<dbReference type="Gramene" id="mRNA:HanXRQr2_Chr03g0086541">
    <property type="protein sequence ID" value="CDS:HanXRQr2_Chr03g0086541.1"/>
    <property type="gene ID" value="HanXRQr2_Chr03g0086541"/>
</dbReference>
<dbReference type="AlphaFoldDB" id="A0A9K3NUG6"/>
<protein>
    <submittedName>
        <fullName evidence="1">Uncharacterized protein</fullName>
    </submittedName>
</protein>
<gene>
    <name evidence="1" type="ORF">HanXRQr2_Chr03g0086541</name>
</gene>
<proteinExistence type="predicted"/>
<dbReference type="EMBL" id="MNCJ02000318">
    <property type="protein sequence ID" value="KAF5812450.1"/>
    <property type="molecule type" value="Genomic_DNA"/>
</dbReference>
<reference evidence="1" key="1">
    <citation type="journal article" date="2017" name="Nature">
        <title>The sunflower genome provides insights into oil metabolism, flowering and Asterid evolution.</title>
        <authorList>
            <person name="Badouin H."/>
            <person name="Gouzy J."/>
            <person name="Grassa C.J."/>
            <person name="Murat F."/>
            <person name="Staton S.E."/>
            <person name="Cottret L."/>
            <person name="Lelandais-Briere C."/>
            <person name="Owens G.L."/>
            <person name="Carrere S."/>
            <person name="Mayjonade B."/>
            <person name="Legrand L."/>
            <person name="Gill N."/>
            <person name="Kane N.C."/>
            <person name="Bowers J.E."/>
            <person name="Hubner S."/>
            <person name="Bellec A."/>
            <person name="Berard A."/>
            <person name="Berges H."/>
            <person name="Blanchet N."/>
            <person name="Boniface M.C."/>
            <person name="Brunel D."/>
            <person name="Catrice O."/>
            <person name="Chaidir N."/>
            <person name="Claudel C."/>
            <person name="Donnadieu C."/>
            <person name="Faraut T."/>
            <person name="Fievet G."/>
            <person name="Helmstetter N."/>
            <person name="King M."/>
            <person name="Knapp S.J."/>
            <person name="Lai Z."/>
            <person name="Le Paslier M.C."/>
            <person name="Lippi Y."/>
            <person name="Lorenzon L."/>
            <person name="Mandel J.R."/>
            <person name="Marage G."/>
            <person name="Marchand G."/>
            <person name="Marquand E."/>
            <person name="Bret-Mestries E."/>
            <person name="Morien E."/>
            <person name="Nambeesan S."/>
            <person name="Nguyen T."/>
            <person name="Pegot-Espagnet P."/>
            <person name="Pouilly N."/>
            <person name="Raftis F."/>
            <person name="Sallet E."/>
            <person name="Schiex T."/>
            <person name="Thomas J."/>
            <person name="Vandecasteele C."/>
            <person name="Vares D."/>
            <person name="Vear F."/>
            <person name="Vautrin S."/>
            <person name="Crespi M."/>
            <person name="Mangin B."/>
            <person name="Burke J.M."/>
            <person name="Salse J."/>
            <person name="Munos S."/>
            <person name="Vincourt P."/>
            <person name="Rieseberg L.H."/>
            <person name="Langlade N.B."/>
        </authorList>
    </citation>
    <scope>NUCLEOTIDE SEQUENCE</scope>
    <source>
        <tissue evidence="1">Leaves</tissue>
    </source>
</reference>
<reference evidence="1" key="2">
    <citation type="submission" date="2020-06" db="EMBL/GenBank/DDBJ databases">
        <title>Helianthus annuus Genome sequencing and assembly Release 2.</title>
        <authorList>
            <person name="Gouzy J."/>
            <person name="Langlade N."/>
            <person name="Munos S."/>
        </authorList>
    </citation>
    <scope>NUCLEOTIDE SEQUENCE</scope>
    <source>
        <tissue evidence="1">Leaves</tissue>
    </source>
</reference>
<organism evidence="1 2">
    <name type="scientific">Helianthus annuus</name>
    <name type="common">Common sunflower</name>
    <dbReference type="NCBI Taxonomy" id="4232"/>
    <lineage>
        <taxon>Eukaryota</taxon>
        <taxon>Viridiplantae</taxon>
        <taxon>Streptophyta</taxon>
        <taxon>Embryophyta</taxon>
        <taxon>Tracheophyta</taxon>
        <taxon>Spermatophyta</taxon>
        <taxon>Magnoliopsida</taxon>
        <taxon>eudicotyledons</taxon>
        <taxon>Gunneridae</taxon>
        <taxon>Pentapetalae</taxon>
        <taxon>asterids</taxon>
        <taxon>campanulids</taxon>
        <taxon>Asterales</taxon>
        <taxon>Asteraceae</taxon>
        <taxon>Asteroideae</taxon>
        <taxon>Heliantheae alliance</taxon>
        <taxon>Heliantheae</taxon>
        <taxon>Helianthus</taxon>
    </lineage>
</organism>
<evidence type="ECO:0000313" key="1">
    <source>
        <dbReference type="EMBL" id="KAF5812450.1"/>
    </source>
</evidence>
<name>A0A9K3NUG6_HELAN</name>
<sequence>MDDAHFYSYITFHHSLHFNLTLNFNKENPHISLSIYGYTHTHIQTHISSTI</sequence>
<accession>A0A9K3NUG6</accession>
<comment type="caution">
    <text evidence="1">The sequence shown here is derived from an EMBL/GenBank/DDBJ whole genome shotgun (WGS) entry which is preliminary data.</text>
</comment>
<keyword evidence="2" id="KW-1185">Reference proteome</keyword>
<evidence type="ECO:0000313" key="2">
    <source>
        <dbReference type="Proteomes" id="UP000215914"/>
    </source>
</evidence>